<reference evidence="1" key="1">
    <citation type="submission" date="2024-09" db="EMBL/GenBank/DDBJ databases">
        <title>Black Yeasts Isolated from many extreme environments.</title>
        <authorList>
            <person name="Coleine C."/>
            <person name="Stajich J.E."/>
            <person name="Selbmann L."/>
        </authorList>
    </citation>
    <scope>NUCLEOTIDE SEQUENCE</scope>
    <source>
        <strain evidence="1">CCFEE 5737</strain>
    </source>
</reference>
<evidence type="ECO:0000313" key="2">
    <source>
        <dbReference type="Proteomes" id="UP001186974"/>
    </source>
</evidence>
<gene>
    <name evidence="1" type="ORF">LTS18_006504</name>
</gene>
<sequence length="807" mass="87240">CNSVLAKTVNKTAQVPRNINEKTSGMPDLNDEEVAGFAAASGMKNDESNAGGSTQELLRWQVRTFAMDLLGELLAMVVKDAAANDDSTAEIALQAKVADVVRVAFSASTAGVVALRLRGLRIIDQILKLFGKTPDPDFPEVSLLEQYQAQIASALTPAFSADSSPELATEAVNVCATFIATGIVTDIDRMGRILKLLVSALENFSSDSEAAVIGDLKGLSSNALVMVRMAVFSAWAELQIASAEQVYLLDVMKPHIAKLTPLWLSSLREYARLRFEPDISTNTGAATMSGNLDTIYSALNRDILLRFYQTSWLNLVDAIASLIDQDSEVVFNALDGKADASTPDGTLTNGKASDINYRDEPVAFFFVLFGLAFEALVGRTGDNQPTKEQMLEILLAMKKILRPAVSGHAIYRDIVFSETMDMLDRLVLTEPLNVQHVIVQIARNLCLDHPSARKTDASPLQEEQLSEDIDQLFELTRIIVLVLAGLVPNLTENKPQMPHQQSLNDEAVSLLSLSLSALVDAADVFPTVIRTDLHACLIHVFATILGTSSCQAGAVPQALPIMKRFLTTLAKSPQQETATQLRGALARFINTLKVAQRREGGAEASVACEKNAMLASTILLTSTSNAFEPDDPLIRRFVDELLEAQESRVPSKVAASCCRSLLLLSVKTQTDEAMKAYLLPRLLTFVASPSEAEGITESRTMIAHALTAFVSTLPSAKIGSAVRLIVPALLARAQKEGDKLYGETAARLLELAAADQASFRGMVGSMEPDVRAFMEDVLRAGGARRKQEVIKDDLGEPSIALKMDFGS</sequence>
<accession>A0ACC3D3X8</accession>
<comment type="caution">
    <text evidence="1">The sequence shown here is derived from an EMBL/GenBank/DDBJ whole genome shotgun (WGS) entry which is preliminary data.</text>
</comment>
<keyword evidence="2" id="KW-1185">Reference proteome</keyword>
<evidence type="ECO:0000313" key="1">
    <source>
        <dbReference type="EMBL" id="KAK3061328.1"/>
    </source>
</evidence>
<dbReference type="Proteomes" id="UP001186974">
    <property type="component" value="Unassembled WGS sequence"/>
</dbReference>
<dbReference type="EMBL" id="JAWDJW010007912">
    <property type="protein sequence ID" value="KAK3061328.1"/>
    <property type="molecule type" value="Genomic_DNA"/>
</dbReference>
<protein>
    <submittedName>
        <fullName evidence="1">Uncharacterized protein</fullName>
    </submittedName>
</protein>
<name>A0ACC3D3X8_9PEZI</name>
<feature type="non-terminal residue" evidence="1">
    <location>
        <position position="1"/>
    </location>
</feature>
<proteinExistence type="predicted"/>
<organism evidence="1 2">
    <name type="scientific">Coniosporium uncinatum</name>
    <dbReference type="NCBI Taxonomy" id="93489"/>
    <lineage>
        <taxon>Eukaryota</taxon>
        <taxon>Fungi</taxon>
        <taxon>Dikarya</taxon>
        <taxon>Ascomycota</taxon>
        <taxon>Pezizomycotina</taxon>
        <taxon>Dothideomycetes</taxon>
        <taxon>Dothideomycetes incertae sedis</taxon>
        <taxon>Coniosporium</taxon>
    </lineage>
</organism>